<dbReference type="PANTHER" id="PTHR24193:SF121">
    <property type="entry name" value="ADA2A-CONTAINING COMPLEX COMPONENT 3, ISOFORM D"/>
    <property type="match status" value="1"/>
</dbReference>
<evidence type="ECO:0000313" key="5">
    <source>
        <dbReference type="Proteomes" id="UP001156441"/>
    </source>
</evidence>
<feature type="repeat" description="ANK" evidence="3">
    <location>
        <begin position="355"/>
        <end position="387"/>
    </location>
</feature>
<dbReference type="Pfam" id="PF13637">
    <property type="entry name" value="Ank_4"/>
    <property type="match status" value="1"/>
</dbReference>
<feature type="repeat" description="ANK" evidence="3">
    <location>
        <begin position="216"/>
        <end position="248"/>
    </location>
</feature>
<gene>
    <name evidence="4" type="ORF">JT362_08840</name>
</gene>
<comment type="caution">
    <text evidence="4">The sequence shown here is derived from an EMBL/GenBank/DDBJ whole genome shotgun (WGS) entry which is preliminary data.</text>
</comment>
<organism evidence="4 5">
    <name type="scientific">Actinophytocola gossypii</name>
    <dbReference type="NCBI Taxonomy" id="2812003"/>
    <lineage>
        <taxon>Bacteria</taxon>
        <taxon>Bacillati</taxon>
        <taxon>Actinomycetota</taxon>
        <taxon>Actinomycetes</taxon>
        <taxon>Pseudonocardiales</taxon>
        <taxon>Pseudonocardiaceae</taxon>
    </lineage>
</organism>
<keyword evidence="1" id="KW-0677">Repeat</keyword>
<dbReference type="PANTHER" id="PTHR24193">
    <property type="entry name" value="ANKYRIN REPEAT PROTEIN"/>
    <property type="match status" value="1"/>
</dbReference>
<dbReference type="SUPFAM" id="SSF48403">
    <property type="entry name" value="Ankyrin repeat"/>
    <property type="match status" value="1"/>
</dbReference>
<dbReference type="Gene3D" id="1.25.40.20">
    <property type="entry name" value="Ankyrin repeat-containing domain"/>
    <property type="match status" value="2"/>
</dbReference>
<protein>
    <submittedName>
        <fullName evidence="4">Ankyrin repeat domain-containing protein</fullName>
    </submittedName>
</protein>
<dbReference type="InterPro" id="IPR050663">
    <property type="entry name" value="Ankyrin-SOCS_Box"/>
</dbReference>
<accession>A0ABT2J6J5</accession>
<keyword evidence="2 3" id="KW-0040">ANK repeat</keyword>
<reference evidence="4 5" key="1">
    <citation type="submission" date="2021-02" db="EMBL/GenBank/DDBJ databases">
        <title>Actinophytocola xerophila sp. nov., isolated from soil of cotton cropping field.</title>
        <authorList>
            <person name="Huang R."/>
            <person name="Chen X."/>
            <person name="Ge X."/>
            <person name="Liu W."/>
        </authorList>
    </citation>
    <scope>NUCLEOTIDE SEQUENCE [LARGE SCALE GENOMIC DNA]</scope>
    <source>
        <strain evidence="4 5">S1-96</strain>
    </source>
</reference>
<name>A0ABT2J6J5_9PSEU</name>
<sequence>MSLPPSASLEQLRKRAKDLLRAHQAGSAEAVARVAAVLPGAEIRLAQAQLVVAREHGFPSWPRLRAHLERVAVAGPSPEQAFEEDPAYYAERAVGLLESARDGTPDAVAAFTRRAAPLTPAGARRVVAGNHGFTSWAGLRRHLRSLGDEPFARAFRALRNRDVDGLGALLDRFPELVAARGTNGNDLLALASATRDERLVSLLVGRGADVARGNRHGWTALHQAGYANLPRMARVLLDAGAPLDVSARGDGGTPLVAALFWGHREVAELLGTAPRNLRVAAGLDDVALVDELWATPAAGAHRGFYRPHGGFPAWQPSDSAAEVRDEAVSWAARSGSVAAMTALVERGAAVDANVYRGTALTWAAANGRVAAVRRLLELGAEVNLRGTFGGPAHGVGTTALHHAAESGHLEVIEVLLAAGADRTVTDALYGVTPESWAEHNDQREAVGLLRSGRR</sequence>
<proteinExistence type="predicted"/>
<dbReference type="RefSeq" id="WP_260190593.1">
    <property type="nucleotide sequence ID" value="NZ_JAFFZE010000009.1"/>
</dbReference>
<dbReference type="InterPro" id="IPR036770">
    <property type="entry name" value="Ankyrin_rpt-contain_sf"/>
</dbReference>
<dbReference type="InterPro" id="IPR002110">
    <property type="entry name" value="Ankyrin_rpt"/>
</dbReference>
<dbReference type="Pfam" id="PF12796">
    <property type="entry name" value="Ank_2"/>
    <property type="match status" value="1"/>
</dbReference>
<evidence type="ECO:0000256" key="1">
    <source>
        <dbReference type="ARBA" id="ARBA00022737"/>
    </source>
</evidence>
<dbReference type="PROSITE" id="PS50088">
    <property type="entry name" value="ANK_REPEAT"/>
    <property type="match status" value="4"/>
</dbReference>
<evidence type="ECO:0000256" key="2">
    <source>
        <dbReference type="ARBA" id="ARBA00023043"/>
    </source>
</evidence>
<keyword evidence="5" id="KW-1185">Reference proteome</keyword>
<feature type="repeat" description="ANK" evidence="3">
    <location>
        <begin position="183"/>
        <end position="215"/>
    </location>
</feature>
<evidence type="ECO:0000256" key="3">
    <source>
        <dbReference type="PROSITE-ProRule" id="PRU00023"/>
    </source>
</evidence>
<dbReference type="PROSITE" id="PS50297">
    <property type="entry name" value="ANK_REP_REGION"/>
    <property type="match status" value="3"/>
</dbReference>
<feature type="repeat" description="ANK" evidence="3">
    <location>
        <begin position="395"/>
        <end position="427"/>
    </location>
</feature>
<evidence type="ECO:0000313" key="4">
    <source>
        <dbReference type="EMBL" id="MCT2583219.1"/>
    </source>
</evidence>
<dbReference type="Proteomes" id="UP001156441">
    <property type="component" value="Unassembled WGS sequence"/>
</dbReference>
<dbReference type="SMART" id="SM00248">
    <property type="entry name" value="ANK"/>
    <property type="match status" value="6"/>
</dbReference>
<dbReference type="EMBL" id="JAFFZE010000009">
    <property type="protein sequence ID" value="MCT2583219.1"/>
    <property type="molecule type" value="Genomic_DNA"/>
</dbReference>